<protein>
    <submittedName>
        <fullName evidence="2">Uncharacterized protein</fullName>
    </submittedName>
</protein>
<evidence type="ECO:0000313" key="3">
    <source>
        <dbReference type="Proteomes" id="UP000030752"/>
    </source>
</evidence>
<feature type="compositionally biased region" description="Polar residues" evidence="1">
    <location>
        <begin position="250"/>
        <end position="266"/>
    </location>
</feature>
<evidence type="ECO:0000313" key="2">
    <source>
        <dbReference type="EMBL" id="ETN43654.1"/>
    </source>
</evidence>
<dbReference type="HOGENOM" id="CLU_857937_0_0_1"/>
<name>W2S6T5_CYPE1</name>
<dbReference type="Proteomes" id="UP000030752">
    <property type="component" value="Unassembled WGS sequence"/>
</dbReference>
<reference evidence="2 3" key="1">
    <citation type="submission" date="2013-03" db="EMBL/GenBank/DDBJ databases">
        <title>The Genome Sequence of Phialophora europaea CBS 101466.</title>
        <authorList>
            <consortium name="The Broad Institute Genomics Platform"/>
            <person name="Cuomo C."/>
            <person name="de Hoog S."/>
            <person name="Gorbushina A."/>
            <person name="Walker B."/>
            <person name="Young S.K."/>
            <person name="Zeng Q."/>
            <person name="Gargeya S."/>
            <person name="Fitzgerald M."/>
            <person name="Haas B."/>
            <person name="Abouelleil A."/>
            <person name="Allen A.W."/>
            <person name="Alvarado L."/>
            <person name="Arachchi H.M."/>
            <person name="Berlin A.M."/>
            <person name="Chapman S.B."/>
            <person name="Gainer-Dewar J."/>
            <person name="Goldberg J."/>
            <person name="Griggs A."/>
            <person name="Gujja S."/>
            <person name="Hansen M."/>
            <person name="Howarth C."/>
            <person name="Imamovic A."/>
            <person name="Ireland A."/>
            <person name="Larimer J."/>
            <person name="McCowan C."/>
            <person name="Murphy C."/>
            <person name="Pearson M."/>
            <person name="Poon T.W."/>
            <person name="Priest M."/>
            <person name="Roberts A."/>
            <person name="Saif S."/>
            <person name="Shea T."/>
            <person name="Sisk P."/>
            <person name="Sykes S."/>
            <person name="Wortman J."/>
            <person name="Nusbaum C."/>
            <person name="Birren B."/>
        </authorList>
    </citation>
    <scope>NUCLEOTIDE SEQUENCE [LARGE SCALE GENOMIC DNA]</scope>
    <source>
        <strain evidence="2 3">CBS 101466</strain>
    </source>
</reference>
<dbReference type="GeneID" id="19970152"/>
<organism evidence="2 3">
    <name type="scientific">Cyphellophora europaea (strain CBS 101466)</name>
    <name type="common">Phialophora europaea</name>
    <dbReference type="NCBI Taxonomy" id="1220924"/>
    <lineage>
        <taxon>Eukaryota</taxon>
        <taxon>Fungi</taxon>
        <taxon>Dikarya</taxon>
        <taxon>Ascomycota</taxon>
        <taxon>Pezizomycotina</taxon>
        <taxon>Eurotiomycetes</taxon>
        <taxon>Chaetothyriomycetidae</taxon>
        <taxon>Chaetothyriales</taxon>
        <taxon>Cyphellophoraceae</taxon>
        <taxon>Cyphellophora</taxon>
    </lineage>
</organism>
<sequence length="324" mass="34515">MAYPVRVEVTLVIEETLQPGQTVFDLASSVQESWQAQGMNVGDVQVQDGPRSFSLSTGIVSDVQHTQKSAKPKNVSEAGDGSAAYRTFNLRSGKRSVSLSPDGANANPIDDGTGATGTPSNIDAHLRNPRKAKKAARKAARLARATDGHILTKKEKRAIAQDGSIDRRFKHNFEGIAFAKTVQKKGLTAALASQSTGVRKSLNKRTAQREKRRWGAAEDLNEDKKLELLTKELESAFDVITPAAAEKSEGASNSQAESVANMSMEPSVSVPKPGSGNGATANGQKGTGGPEAADALLNTDMFNESTTAGIDLVNMMFRVFDEQI</sequence>
<dbReference type="VEuPathDB" id="FungiDB:HMPREF1541_02813"/>
<evidence type="ECO:0000256" key="1">
    <source>
        <dbReference type="SAM" id="MobiDB-lite"/>
    </source>
</evidence>
<dbReference type="InParanoid" id="W2S6T5"/>
<accession>W2S6T5</accession>
<gene>
    <name evidence="2" type="ORF">HMPREF1541_02813</name>
</gene>
<dbReference type="AlphaFoldDB" id="W2S6T5"/>
<proteinExistence type="predicted"/>
<keyword evidence="3" id="KW-1185">Reference proteome</keyword>
<dbReference type="EMBL" id="KB822718">
    <property type="protein sequence ID" value="ETN43654.1"/>
    <property type="molecule type" value="Genomic_DNA"/>
</dbReference>
<dbReference type="RefSeq" id="XP_008715390.1">
    <property type="nucleotide sequence ID" value="XM_008717168.1"/>
</dbReference>
<feature type="region of interest" description="Disordered" evidence="1">
    <location>
        <begin position="94"/>
        <end position="132"/>
    </location>
</feature>
<feature type="region of interest" description="Disordered" evidence="1">
    <location>
        <begin position="245"/>
        <end position="293"/>
    </location>
</feature>